<dbReference type="EMBL" id="JACVVK020000027">
    <property type="protein sequence ID" value="KAK7502246.1"/>
    <property type="molecule type" value="Genomic_DNA"/>
</dbReference>
<evidence type="ECO:0000313" key="2">
    <source>
        <dbReference type="EMBL" id="KAK7502246.1"/>
    </source>
</evidence>
<name>A0ABD0LSW5_9CAEN</name>
<accession>A0ABD0LSW5</accession>
<sequence>MDLGLDRAGKETWKKLVQKRYGEVLQAGRVRGGQESFDKAEVPTHFSSCSANHCSYTPLDPSTYGNHLGQVDAKPATR</sequence>
<evidence type="ECO:0000313" key="3">
    <source>
        <dbReference type="Proteomes" id="UP001519460"/>
    </source>
</evidence>
<dbReference type="AlphaFoldDB" id="A0ABD0LSW5"/>
<proteinExistence type="predicted"/>
<reference evidence="2 3" key="1">
    <citation type="journal article" date="2023" name="Sci. Data">
        <title>Genome assembly of the Korean intertidal mud-creeper Batillaria attramentaria.</title>
        <authorList>
            <person name="Patra A.K."/>
            <person name="Ho P.T."/>
            <person name="Jun S."/>
            <person name="Lee S.J."/>
            <person name="Kim Y."/>
            <person name="Won Y.J."/>
        </authorList>
    </citation>
    <scope>NUCLEOTIDE SEQUENCE [LARGE SCALE GENOMIC DNA]</scope>
    <source>
        <strain evidence="2">Wonlab-2016</strain>
    </source>
</reference>
<dbReference type="Proteomes" id="UP001519460">
    <property type="component" value="Unassembled WGS sequence"/>
</dbReference>
<keyword evidence="3" id="KW-1185">Reference proteome</keyword>
<feature type="region of interest" description="Disordered" evidence="1">
    <location>
        <begin position="58"/>
        <end position="78"/>
    </location>
</feature>
<organism evidence="2 3">
    <name type="scientific">Batillaria attramentaria</name>
    <dbReference type="NCBI Taxonomy" id="370345"/>
    <lineage>
        <taxon>Eukaryota</taxon>
        <taxon>Metazoa</taxon>
        <taxon>Spiralia</taxon>
        <taxon>Lophotrochozoa</taxon>
        <taxon>Mollusca</taxon>
        <taxon>Gastropoda</taxon>
        <taxon>Caenogastropoda</taxon>
        <taxon>Sorbeoconcha</taxon>
        <taxon>Cerithioidea</taxon>
        <taxon>Batillariidae</taxon>
        <taxon>Batillaria</taxon>
    </lineage>
</organism>
<evidence type="ECO:0000256" key="1">
    <source>
        <dbReference type="SAM" id="MobiDB-lite"/>
    </source>
</evidence>
<gene>
    <name evidence="2" type="ORF">BaRGS_00006610</name>
</gene>
<protein>
    <submittedName>
        <fullName evidence="2">Uncharacterized protein</fullName>
    </submittedName>
</protein>
<comment type="caution">
    <text evidence="2">The sequence shown here is derived from an EMBL/GenBank/DDBJ whole genome shotgun (WGS) entry which is preliminary data.</text>
</comment>